<reference evidence="2 3" key="1">
    <citation type="journal article" date="2021" name="Microbiol. Resour. Announc.">
        <title>Draft Genome Sequence of Coralloluteibacterium stylophorae LMG 29479T.</title>
        <authorList>
            <person name="Karlyshev A.V."/>
            <person name="Kudryashova E.B."/>
            <person name="Ariskina E.V."/>
            <person name="Conroy A.P."/>
            <person name="Abidueva E.Y."/>
        </authorList>
    </citation>
    <scope>NUCLEOTIDE SEQUENCE [LARGE SCALE GENOMIC DNA]</scope>
    <source>
        <strain evidence="2 3">LMG 29479</strain>
    </source>
</reference>
<keyword evidence="2" id="KW-0649">Protein kinase inhibitor</keyword>
<dbReference type="PANTHER" id="PTHR30289">
    <property type="entry name" value="UNCHARACTERIZED PROTEIN YBCL-RELATED"/>
    <property type="match status" value="1"/>
</dbReference>
<protein>
    <submittedName>
        <fullName evidence="1">YbhB/YbcL family Raf kinase inhibitor-like protein</fullName>
    </submittedName>
</protein>
<accession>A0A8J8AXI2</accession>
<gene>
    <name evidence="2" type="ORF">KB893_012565</name>
    <name evidence="1" type="ORF">KB893_04075</name>
</gene>
<keyword evidence="3" id="KW-1185">Reference proteome</keyword>
<evidence type="ECO:0000313" key="3">
    <source>
        <dbReference type="Proteomes" id="UP000675747"/>
    </source>
</evidence>
<dbReference type="GO" id="GO:0004860">
    <property type="term" value="F:protein kinase inhibitor activity"/>
    <property type="evidence" value="ECO:0007669"/>
    <property type="project" value="UniProtKB-KW"/>
</dbReference>
<dbReference type="Gene3D" id="3.90.280.10">
    <property type="entry name" value="PEBP-like"/>
    <property type="match status" value="1"/>
</dbReference>
<dbReference type="CDD" id="cd00865">
    <property type="entry name" value="PEBP_bact_arch"/>
    <property type="match status" value="1"/>
</dbReference>
<dbReference type="InterPro" id="IPR008914">
    <property type="entry name" value="PEBP"/>
</dbReference>
<reference evidence="1" key="2">
    <citation type="submission" date="2021-04" db="EMBL/GenBank/DDBJ databases">
        <authorList>
            <person name="Karlyshev A.V."/>
        </authorList>
    </citation>
    <scope>NUCLEOTIDE SEQUENCE</scope>
    <source>
        <strain evidence="1">LMG 29479</strain>
    </source>
</reference>
<dbReference type="Proteomes" id="UP000675747">
    <property type="component" value="Unassembled WGS sequence"/>
</dbReference>
<comment type="caution">
    <text evidence="1">The sequence shown here is derived from an EMBL/GenBank/DDBJ whole genome shotgun (WGS) entry which is preliminary data.</text>
</comment>
<dbReference type="EMBL" id="JAGQFT010000018">
    <property type="protein sequence ID" value="MBR0561699.1"/>
    <property type="molecule type" value="Genomic_DNA"/>
</dbReference>
<evidence type="ECO:0000313" key="1">
    <source>
        <dbReference type="EMBL" id="MBR0561699.1"/>
    </source>
</evidence>
<sequence>MLEKLPEALGHALREVRPGLDRLVIHGDALGEGVRPLLVTSLAIDDGRPMPLRFTADGDGRSPPVQWNGVPDGAASVVVLIEDADSPTPQPLVHAIAWNLPGADGMLDEGALDAARDDAPELGRNSYLRHAYLPPDPPPGHGAHRYAIQVFALDHVPDDPGAGRGALVEALRGHVLACGLLIGTHEREDAERPPDGPASPIVA</sequence>
<proteinExistence type="predicted"/>
<name>A0A8J8AXI2_9GAMM</name>
<organism evidence="1">
    <name type="scientific">Coralloluteibacterium stylophorae</name>
    <dbReference type="NCBI Taxonomy" id="1776034"/>
    <lineage>
        <taxon>Bacteria</taxon>
        <taxon>Pseudomonadati</taxon>
        <taxon>Pseudomonadota</taxon>
        <taxon>Gammaproteobacteria</taxon>
        <taxon>Lysobacterales</taxon>
        <taxon>Lysobacteraceae</taxon>
        <taxon>Coralloluteibacterium</taxon>
    </lineage>
</organism>
<dbReference type="SUPFAM" id="SSF49777">
    <property type="entry name" value="PEBP-like"/>
    <property type="match status" value="1"/>
</dbReference>
<dbReference type="AlphaFoldDB" id="A0A8J8AXI2"/>
<dbReference type="Pfam" id="PF01161">
    <property type="entry name" value="PBP"/>
    <property type="match status" value="1"/>
</dbReference>
<dbReference type="InterPro" id="IPR005247">
    <property type="entry name" value="YbhB_YbcL/LppC-like"/>
</dbReference>
<dbReference type="PANTHER" id="PTHR30289:SF1">
    <property type="entry name" value="PEBP (PHOSPHATIDYLETHANOLAMINE-BINDING PROTEIN) FAMILY PROTEIN"/>
    <property type="match status" value="1"/>
</dbReference>
<dbReference type="InterPro" id="IPR036610">
    <property type="entry name" value="PEBP-like_sf"/>
</dbReference>
<dbReference type="EMBL" id="JAGQFT020000008">
    <property type="protein sequence ID" value="MBS7457963.1"/>
    <property type="molecule type" value="Genomic_DNA"/>
</dbReference>
<dbReference type="NCBIfam" id="TIGR00481">
    <property type="entry name" value="YbhB/YbcL family Raf kinase inhibitor-like protein"/>
    <property type="match status" value="1"/>
</dbReference>
<dbReference type="RefSeq" id="WP_211925666.1">
    <property type="nucleotide sequence ID" value="NZ_JAGQFT020000008.1"/>
</dbReference>
<evidence type="ECO:0000313" key="2">
    <source>
        <dbReference type="EMBL" id="MBS7457963.1"/>
    </source>
</evidence>